<dbReference type="EMBL" id="JAQQFM010000004">
    <property type="protein sequence ID" value="MFL9924397.1"/>
    <property type="molecule type" value="Genomic_DNA"/>
</dbReference>
<dbReference type="SMART" id="SM00283">
    <property type="entry name" value="MA"/>
    <property type="match status" value="1"/>
</dbReference>
<name>A0ABW9A7U0_9BURK</name>
<evidence type="ECO:0000259" key="5">
    <source>
        <dbReference type="PROSITE" id="PS50111"/>
    </source>
</evidence>
<reference evidence="6 7" key="1">
    <citation type="journal article" date="2024" name="Chem. Sci.">
        <title>Discovery of megapolipeptins by genome mining of a Burkholderiales bacteria collection.</title>
        <authorList>
            <person name="Paulo B.S."/>
            <person name="Recchia M.J.J."/>
            <person name="Lee S."/>
            <person name="Fergusson C.H."/>
            <person name="Romanowski S.B."/>
            <person name="Hernandez A."/>
            <person name="Krull N."/>
            <person name="Liu D.Y."/>
            <person name="Cavanagh H."/>
            <person name="Bos A."/>
            <person name="Gray C.A."/>
            <person name="Murphy B.T."/>
            <person name="Linington R.G."/>
            <person name="Eustaquio A.S."/>
        </authorList>
    </citation>
    <scope>NUCLEOTIDE SEQUENCE [LARGE SCALE GENOMIC DNA]</scope>
    <source>
        <strain evidence="6 7">RL21-008-BIB-A</strain>
    </source>
</reference>
<dbReference type="PROSITE" id="PS50111">
    <property type="entry name" value="CHEMOTAXIS_TRANSDUC_2"/>
    <property type="match status" value="1"/>
</dbReference>
<keyword evidence="7" id="KW-1185">Reference proteome</keyword>
<evidence type="ECO:0000256" key="2">
    <source>
        <dbReference type="ARBA" id="ARBA00029447"/>
    </source>
</evidence>
<sequence length="536" mass="57784">MKLASKLALCFGLGAIITLGVGADGMYNLFRVNSLLQEIYRSNLQTIVNLNDVRKGALDAYATTTLLEKTQDPAERQRLAGAVEGSLAETRQAFIAYKTTSIVTELEADLQRQCEQILQDFYASIEKRRAQLLDNAAVIDSSNDTYLLSEKVRQQLRLLTDENVRQATDNKTRADLLERSNLFEVSTVTACAVLFALLLGLYTRYMFARQIGGDPQEAMLALKKVADGDLTVRFDISRFGDGSMLCSAQQMLEKINLVLNDVNVTTVMLASASSELASAAGQLSQNSSEQAANAEETGTVVEEITATVLHNTENANKTNIIAGEAARAASESGDVVRQTLEAMRQIAGKIGVIDDIAYQTNLLALNAAIEAARAGENGKGFAVVAGEVRKLAERSQMAAQEIVEVAGRSVVLAERAGHLLDNMLPSIRRTADLVDEISFSAKEQNSGLIQINTAISQVSQAAQLNAAASEELSATSEEMSGQVLQLKEMMEYFSLEESGSGSAHAGRKFAGAARKRSQSLPMLTGQNMKNSSFSDV</sequence>
<dbReference type="Pfam" id="PF00015">
    <property type="entry name" value="MCPsignal"/>
    <property type="match status" value="1"/>
</dbReference>
<dbReference type="Gene3D" id="1.10.287.950">
    <property type="entry name" value="Methyl-accepting chemotaxis protein"/>
    <property type="match status" value="1"/>
</dbReference>
<dbReference type="InterPro" id="IPR004089">
    <property type="entry name" value="MCPsignal_dom"/>
</dbReference>
<organism evidence="6 7">
    <name type="scientific">Herbaspirillum lusitanum</name>
    <dbReference type="NCBI Taxonomy" id="213312"/>
    <lineage>
        <taxon>Bacteria</taxon>
        <taxon>Pseudomonadati</taxon>
        <taxon>Pseudomonadota</taxon>
        <taxon>Betaproteobacteria</taxon>
        <taxon>Burkholderiales</taxon>
        <taxon>Oxalobacteraceae</taxon>
        <taxon>Herbaspirillum</taxon>
    </lineage>
</organism>
<keyword evidence="3" id="KW-0807">Transducer</keyword>
<evidence type="ECO:0000256" key="3">
    <source>
        <dbReference type="PROSITE-ProRule" id="PRU00284"/>
    </source>
</evidence>
<keyword evidence="1" id="KW-0145">Chemotaxis</keyword>
<comment type="caution">
    <text evidence="6">The sequence shown here is derived from an EMBL/GenBank/DDBJ whole genome shotgun (WGS) entry which is preliminary data.</text>
</comment>
<dbReference type="InterPro" id="IPR004090">
    <property type="entry name" value="Chemotax_Me-accpt_rcpt"/>
</dbReference>
<dbReference type="PRINTS" id="PR00260">
    <property type="entry name" value="CHEMTRNSDUCR"/>
</dbReference>
<dbReference type="InterPro" id="IPR024478">
    <property type="entry name" value="HlyB_4HB_MCP"/>
</dbReference>
<feature type="region of interest" description="Disordered" evidence="4">
    <location>
        <begin position="499"/>
        <end position="536"/>
    </location>
</feature>
<dbReference type="Pfam" id="PF12729">
    <property type="entry name" value="4HB_MCP_1"/>
    <property type="match status" value="1"/>
</dbReference>
<evidence type="ECO:0000256" key="1">
    <source>
        <dbReference type="ARBA" id="ARBA00022500"/>
    </source>
</evidence>
<proteinExistence type="inferred from homology"/>
<feature type="compositionally biased region" description="Polar residues" evidence="4">
    <location>
        <begin position="518"/>
        <end position="536"/>
    </location>
</feature>
<evidence type="ECO:0000256" key="4">
    <source>
        <dbReference type="SAM" id="MobiDB-lite"/>
    </source>
</evidence>
<protein>
    <submittedName>
        <fullName evidence="6">Methyl-accepting chemotaxis protein</fullName>
    </submittedName>
</protein>
<accession>A0ABW9A7U0</accession>
<evidence type="ECO:0000313" key="7">
    <source>
        <dbReference type="Proteomes" id="UP001629246"/>
    </source>
</evidence>
<feature type="domain" description="Methyl-accepting transducer" evidence="5">
    <location>
        <begin position="265"/>
        <end position="480"/>
    </location>
</feature>
<dbReference type="PANTHER" id="PTHR43531">
    <property type="entry name" value="PROTEIN ICFG"/>
    <property type="match status" value="1"/>
</dbReference>
<evidence type="ECO:0000313" key="6">
    <source>
        <dbReference type="EMBL" id="MFL9924397.1"/>
    </source>
</evidence>
<dbReference type="PANTHER" id="PTHR43531:SF11">
    <property type="entry name" value="METHYL-ACCEPTING CHEMOTAXIS PROTEIN 3"/>
    <property type="match status" value="1"/>
</dbReference>
<dbReference type="Proteomes" id="UP001629246">
    <property type="component" value="Unassembled WGS sequence"/>
</dbReference>
<gene>
    <name evidence="6" type="ORF">PQR62_08980</name>
</gene>
<comment type="similarity">
    <text evidence="2">Belongs to the methyl-accepting chemotaxis (MCP) protein family.</text>
</comment>
<dbReference type="RefSeq" id="WP_408157021.1">
    <property type="nucleotide sequence ID" value="NZ_JAQQFM010000004.1"/>
</dbReference>
<dbReference type="SUPFAM" id="SSF58104">
    <property type="entry name" value="Methyl-accepting chemotaxis protein (MCP) signaling domain"/>
    <property type="match status" value="1"/>
</dbReference>
<dbReference type="InterPro" id="IPR051310">
    <property type="entry name" value="MCP_chemotaxis"/>
</dbReference>